<dbReference type="PRINTS" id="PR00335">
    <property type="entry name" value="KUPTAKETRKA"/>
</dbReference>
<sequence length="473" mass="52535">MKILILGCGQVGSAVAKSLAQQPNNDVTVIDSNAAAIQRLSDSLDIQTVIGTCTSPHILQAAQIDDSDLLLALTGHDETNLVACQLASRLYNTPESIARVRQAELVNAIASSTEDEDEGEIDQNIFDVSYYIRPEQLVTEQLFGLFQYHQVLQVLSFNDDAMRLTVIKAQAGGAMIGKPLEQTQTILAERGKANYDCQVSAIYRNNRLIIPQQETTIIEGDEIYVLARTEHMTQVLRLFRPDDHLGRRVMIAGGGNIGYRLAKLLEPTCNVKIIEHGQTRAEWLADNLNNTLVLQGSATDESLLIQENIDEIDVFCALTNDDEDNVMSSLLANNLGAKQIMTIINRTSYVDLLQGNQIDIVVSPHLITIGSILSHIRRGDMVAVYPLRHGTAEAIEVILHGDRKTSKLVGRRLQEIKLPNSCYFAAVGRNGEWVMAHQRDWILQEGDHVIFFVAQSRYVQDLEKTIAVKFGFF</sequence>
<organism evidence="9 10">
    <name type="scientific">Vitreoscilla massiliensis</name>
    <dbReference type="NCBI Taxonomy" id="1689272"/>
    <lineage>
        <taxon>Bacteria</taxon>
        <taxon>Pseudomonadati</taxon>
        <taxon>Pseudomonadota</taxon>
        <taxon>Betaproteobacteria</taxon>
        <taxon>Neisseriales</taxon>
        <taxon>Neisseriaceae</taxon>
        <taxon>Vitreoscilla</taxon>
    </lineage>
</organism>
<dbReference type="EMBL" id="CP091511">
    <property type="protein sequence ID" value="UOO89867.1"/>
    <property type="molecule type" value="Genomic_DNA"/>
</dbReference>
<name>A0ABY4E2W3_9NEIS</name>
<dbReference type="InterPro" id="IPR006036">
    <property type="entry name" value="K_uptake_TrkA"/>
</dbReference>
<evidence type="ECO:0000256" key="3">
    <source>
        <dbReference type="ARBA" id="ARBA00022538"/>
    </source>
</evidence>
<evidence type="ECO:0000256" key="4">
    <source>
        <dbReference type="ARBA" id="ARBA00022958"/>
    </source>
</evidence>
<dbReference type="InterPro" id="IPR050721">
    <property type="entry name" value="Trk_Ktr_HKT_K-transport"/>
</dbReference>
<dbReference type="PROSITE" id="PS51202">
    <property type="entry name" value="RCK_C"/>
    <property type="match status" value="2"/>
</dbReference>
<dbReference type="Pfam" id="PF02254">
    <property type="entry name" value="TrkA_N"/>
    <property type="match status" value="2"/>
</dbReference>
<dbReference type="Pfam" id="PF02080">
    <property type="entry name" value="TrkA_C"/>
    <property type="match status" value="2"/>
</dbReference>
<reference evidence="9 10" key="1">
    <citation type="journal article" date="2022" name="Res Sq">
        <title>Evolution of multicellular longitudinally dividing oral cavity symbionts (Neisseriaceae).</title>
        <authorList>
            <person name="Nyongesa S."/>
            <person name="Weber P."/>
            <person name="Bernet E."/>
            <person name="Pullido F."/>
            <person name="Nieckarz M."/>
            <person name="Delaby M."/>
            <person name="Nieves C."/>
            <person name="Viehboeck T."/>
            <person name="Krause N."/>
            <person name="Rivera-Millot A."/>
            <person name="Nakamura A."/>
            <person name="Vischer N."/>
            <person name="VanNieuwenhze M."/>
            <person name="Brun Y."/>
            <person name="Cava F."/>
            <person name="Bulgheresi S."/>
            <person name="Veyrier F."/>
        </authorList>
    </citation>
    <scope>NUCLEOTIDE SEQUENCE [LARGE SCALE GENOMIC DNA]</scope>
    <source>
        <strain evidence="9 10">SN4</strain>
    </source>
</reference>
<keyword evidence="6" id="KW-0406">Ion transport</keyword>
<evidence type="ECO:0000256" key="1">
    <source>
        <dbReference type="ARBA" id="ARBA00017378"/>
    </source>
</evidence>
<keyword evidence="10" id="KW-1185">Reference proteome</keyword>
<evidence type="ECO:0000256" key="6">
    <source>
        <dbReference type="ARBA" id="ARBA00023065"/>
    </source>
</evidence>
<gene>
    <name evidence="9" type="primary">trkA</name>
    <name evidence="9" type="ORF">LVJ82_02445</name>
</gene>
<evidence type="ECO:0000256" key="2">
    <source>
        <dbReference type="ARBA" id="ARBA00022448"/>
    </source>
</evidence>
<dbReference type="InterPro" id="IPR036291">
    <property type="entry name" value="NAD(P)-bd_dom_sf"/>
</dbReference>
<keyword evidence="3" id="KW-0633">Potassium transport</keyword>
<dbReference type="InterPro" id="IPR003148">
    <property type="entry name" value="RCK_N"/>
</dbReference>
<dbReference type="RefSeq" id="WP_058356223.1">
    <property type="nucleotide sequence ID" value="NZ_CABKVG010000008.1"/>
</dbReference>
<dbReference type="NCBIfam" id="NF007032">
    <property type="entry name" value="PRK09496.1-4"/>
    <property type="match status" value="1"/>
</dbReference>
<accession>A0ABY4E2W3</accession>
<evidence type="ECO:0000313" key="10">
    <source>
        <dbReference type="Proteomes" id="UP000832011"/>
    </source>
</evidence>
<proteinExistence type="predicted"/>
<feature type="domain" description="RCK N-terminal" evidence="7">
    <location>
        <begin position="1"/>
        <end position="121"/>
    </location>
</feature>
<dbReference type="InterPro" id="IPR006037">
    <property type="entry name" value="RCK_C"/>
</dbReference>
<dbReference type="Gene3D" id="3.40.50.720">
    <property type="entry name" value="NAD(P)-binding Rossmann-like Domain"/>
    <property type="match status" value="2"/>
</dbReference>
<evidence type="ECO:0000259" key="7">
    <source>
        <dbReference type="PROSITE" id="PS51201"/>
    </source>
</evidence>
<dbReference type="PANTHER" id="PTHR43833:SF5">
    <property type="entry name" value="TRK SYSTEM POTASSIUM UPTAKE PROTEIN TRKA"/>
    <property type="match status" value="1"/>
</dbReference>
<keyword evidence="5" id="KW-0520">NAD</keyword>
<dbReference type="NCBIfam" id="NF007039">
    <property type="entry name" value="PRK09496.3-2"/>
    <property type="match status" value="1"/>
</dbReference>
<dbReference type="Gene3D" id="3.30.70.1450">
    <property type="entry name" value="Regulator of K+ conductance, C-terminal domain"/>
    <property type="match status" value="2"/>
</dbReference>
<dbReference type="SUPFAM" id="SSF116726">
    <property type="entry name" value="TrkA C-terminal domain-like"/>
    <property type="match status" value="2"/>
</dbReference>
<dbReference type="Proteomes" id="UP000832011">
    <property type="component" value="Chromosome"/>
</dbReference>
<dbReference type="SUPFAM" id="SSF51735">
    <property type="entry name" value="NAD(P)-binding Rossmann-fold domains"/>
    <property type="match status" value="2"/>
</dbReference>
<dbReference type="PANTHER" id="PTHR43833">
    <property type="entry name" value="POTASSIUM CHANNEL PROTEIN 2-RELATED-RELATED"/>
    <property type="match status" value="1"/>
</dbReference>
<evidence type="ECO:0000313" key="9">
    <source>
        <dbReference type="EMBL" id="UOO89867.1"/>
    </source>
</evidence>
<dbReference type="PROSITE" id="PS51201">
    <property type="entry name" value="RCK_N"/>
    <property type="match status" value="2"/>
</dbReference>
<dbReference type="InterPro" id="IPR036721">
    <property type="entry name" value="RCK_C_sf"/>
</dbReference>
<feature type="domain" description="RCK C-terminal" evidence="8">
    <location>
        <begin position="382"/>
        <end position="468"/>
    </location>
</feature>
<feature type="domain" description="RCK C-terminal" evidence="8">
    <location>
        <begin position="152"/>
        <end position="241"/>
    </location>
</feature>
<evidence type="ECO:0000259" key="8">
    <source>
        <dbReference type="PROSITE" id="PS51202"/>
    </source>
</evidence>
<dbReference type="NCBIfam" id="NF007031">
    <property type="entry name" value="PRK09496.1-2"/>
    <property type="match status" value="1"/>
</dbReference>
<dbReference type="NCBIfam" id="NF007030">
    <property type="entry name" value="PRK09496.1-1"/>
    <property type="match status" value="1"/>
</dbReference>
<evidence type="ECO:0000256" key="5">
    <source>
        <dbReference type="ARBA" id="ARBA00023027"/>
    </source>
</evidence>
<keyword evidence="4" id="KW-0630">Potassium</keyword>
<feature type="domain" description="RCK N-terminal" evidence="7">
    <location>
        <begin position="246"/>
        <end position="362"/>
    </location>
</feature>
<keyword evidence="2" id="KW-0813">Transport</keyword>
<protein>
    <recommendedName>
        <fullName evidence="1">Trk system potassium uptake protein TrkA</fullName>
    </recommendedName>
</protein>